<dbReference type="InterPro" id="IPR001144">
    <property type="entry name" value="Enterotoxin_A"/>
</dbReference>
<dbReference type="AlphaFoldDB" id="A0A367LP48"/>
<keyword evidence="5" id="KW-1133">Transmembrane helix</keyword>
<keyword evidence="5" id="KW-0812">Transmembrane</keyword>
<evidence type="ECO:0000256" key="5">
    <source>
        <dbReference type="SAM" id="Phobius"/>
    </source>
</evidence>
<evidence type="ECO:0000313" key="7">
    <source>
        <dbReference type="Proteomes" id="UP000253664"/>
    </source>
</evidence>
<evidence type="ECO:0000256" key="2">
    <source>
        <dbReference type="ARBA" id="ARBA00022729"/>
    </source>
</evidence>
<proteinExistence type="predicted"/>
<dbReference type="Gene3D" id="3.90.210.10">
    <property type="entry name" value="Heat-Labile Enterotoxin, subunit A"/>
    <property type="match status" value="1"/>
</dbReference>
<evidence type="ECO:0000256" key="4">
    <source>
        <dbReference type="ARBA" id="ARBA00023157"/>
    </source>
</evidence>
<accession>A0A367LP48</accession>
<evidence type="ECO:0000256" key="3">
    <source>
        <dbReference type="ARBA" id="ARBA00023026"/>
    </source>
</evidence>
<keyword evidence="2" id="KW-0732">Signal</keyword>
<sequence>MGKSGGRWKADTMSCVERRLSIIIIIIIIMLLLLPLRTVAAGGLVLGMPPTDSSRAGIVYRPDSRDPAEIRESGGFWPRDMTPGNFLQLSQNTSLFRHVNMAAHRWTRHADSGYVSTTRSLDAAAEILRRSGLMPGGFIYEIRPTPNFIDVRGSLGDFHQGLEDDDEVAALGGIQFHQILAWRQVAQAPGRRGYYNAQRTANDQYRPALFDGTSDGGVKPLLAGFPTDHLVFQEKLEPWCGAPLGKPAENRHCVLAGETPLQSATKHMALLMTVSRLRIRARVSTRSWAGAAHSLSITVGDSKAIMLFRDPFPGKAVDVSVNLKEAFGLRDVLVDDLTNVGLVVMPVPHPVATKAISIQGFSLTINTTIFGTALEMDKFTELNREFDTETVVVPTKVWGAAVSPEDWEAVEL</sequence>
<dbReference type="Pfam" id="PF01375">
    <property type="entry name" value="Enterotoxin_a"/>
    <property type="match status" value="1"/>
</dbReference>
<protein>
    <submittedName>
        <fullName evidence="6">Heat-labile enterotoxin</fullName>
    </submittedName>
</protein>
<comment type="caution">
    <text evidence="6">The sequence shown here is derived from an EMBL/GenBank/DDBJ whole genome shotgun (WGS) entry which is preliminary data.</text>
</comment>
<evidence type="ECO:0000313" key="6">
    <source>
        <dbReference type="EMBL" id="RCI16022.1"/>
    </source>
</evidence>
<dbReference type="EMBL" id="LKCN02000001">
    <property type="protein sequence ID" value="RCI16022.1"/>
    <property type="molecule type" value="Genomic_DNA"/>
</dbReference>
<keyword evidence="7" id="KW-1185">Reference proteome</keyword>
<dbReference type="GO" id="GO:0090729">
    <property type="term" value="F:toxin activity"/>
    <property type="evidence" value="ECO:0007669"/>
    <property type="project" value="UniProtKB-KW"/>
</dbReference>
<dbReference type="OrthoDB" id="4925061at2759"/>
<organism evidence="6 7">
    <name type="scientific">Ophiocordyceps polyrhachis-furcata BCC 54312</name>
    <dbReference type="NCBI Taxonomy" id="1330021"/>
    <lineage>
        <taxon>Eukaryota</taxon>
        <taxon>Fungi</taxon>
        <taxon>Dikarya</taxon>
        <taxon>Ascomycota</taxon>
        <taxon>Pezizomycotina</taxon>
        <taxon>Sordariomycetes</taxon>
        <taxon>Hypocreomycetidae</taxon>
        <taxon>Hypocreales</taxon>
        <taxon>Ophiocordycipitaceae</taxon>
        <taxon>Ophiocordyceps</taxon>
    </lineage>
</organism>
<keyword evidence="1" id="KW-0800">Toxin</keyword>
<feature type="transmembrane region" description="Helical" evidence="5">
    <location>
        <begin position="20"/>
        <end position="46"/>
    </location>
</feature>
<keyword evidence="4" id="KW-1015">Disulfide bond</keyword>
<keyword evidence="5" id="KW-0472">Membrane</keyword>
<dbReference type="Proteomes" id="UP000253664">
    <property type="component" value="Unassembled WGS sequence"/>
</dbReference>
<evidence type="ECO:0000256" key="1">
    <source>
        <dbReference type="ARBA" id="ARBA00022656"/>
    </source>
</evidence>
<reference evidence="6 7" key="1">
    <citation type="journal article" date="2015" name="BMC Genomics">
        <title>Insights from the genome of Ophiocordyceps polyrhachis-furcata to pathogenicity and host specificity in insect fungi.</title>
        <authorList>
            <person name="Wichadakul D."/>
            <person name="Kobmoo N."/>
            <person name="Ingsriswang S."/>
            <person name="Tangphatsornruang S."/>
            <person name="Chantasingh D."/>
            <person name="Luangsa-ard J.J."/>
            <person name="Eurwilaichitr L."/>
        </authorList>
    </citation>
    <scope>NUCLEOTIDE SEQUENCE [LARGE SCALE GENOMIC DNA]</scope>
    <source>
        <strain evidence="6 7">BCC 54312</strain>
    </source>
</reference>
<name>A0A367LP48_9HYPO</name>
<gene>
    <name evidence="6" type="ORF">L249_1972</name>
</gene>
<dbReference type="SUPFAM" id="SSF56399">
    <property type="entry name" value="ADP-ribosylation"/>
    <property type="match status" value="1"/>
</dbReference>
<dbReference type="PRINTS" id="PR00771">
    <property type="entry name" value="ENTEROTOXINA"/>
</dbReference>
<keyword evidence="3" id="KW-0843">Virulence</keyword>
<dbReference type="STRING" id="1330021.A0A367LP48"/>